<evidence type="ECO:0000259" key="9">
    <source>
        <dbReference type="Pfam" id="PF03600"/>
    </source>
</evidence>
<feature type="domain" description="Citrate transporter-like" evidence="9">
    <location>
        <begin position="61"/>
        <end position="461"/>
    </location>
</feature>
<gene>
    <name evidence="10" type="ORF">Q8F55_006861</name>
</gene>
<dbReference type="PANTHER" id="PTHR43302:SF5">
    <property type="entry name" value="TRANSPORTER ARSB-RELATED"/>
    <property type="match status" value="1"/>
</dbReference>
<keyword evidence="6 8" id="KW-0472">Membrane</keyword>
<comment type="caution">
    <text evidence="10">The sequence shown here is derived from an EMBL/GenBank/DDBJ whole genome shotgun (WGS) entry which is preliminary data.</text>
</comment>
<evidence type="ECO:0000313" key="10">
    <source>
        <dbReference type="EMBL" id="KAL1407428.1"/>
    </source>
</evidence>
<evidence type="ECO:0000256" key="2">
    <source>
        <dbReference type="ARBA" id="ARBA00022448"/>
    </source>
</evidence>
<organism evidence="10 11">
    <name type="scientific">Vanrija albida</name>
    <dbReference type="NCBI Taxonomy" id="181172"/>
    <lineage>
        <taxon>Eukaryota</taxon>
        <taxon>Fungi</taxon>
        <taxon>Dikarya</taxon>
        <taxon>Basidiomycota</taxon>
        <taxon>Agaricomycotina</taxon>
        <taxon>Tremellomycetes</taxon>
        <taxon>Trichosporonales</taxon>
        <taxon>Trichosporonaceae</taxon>
        <taxon>Vanrija</taxon>
    </lineage>
</organism>
<feature type="transmembrane region" description="Helical" evidence="8">
    <location>
        <begin position="55"/>
        <end position="78"/>
    </location>
</feature>
<evidence type="ECO:0000256" key="7">
    <source>
        <dbReference type="SAM" id="MobiDB-lite"/>
    </source>
</evidence>
<evidence type="ECO:0000256" key="1">
    <source>
        <dbReference type="ARBA" id="ARBA00004651"/>
    </source>
</evidence>
<proteinExistence type="predicted"/>
<keyword evidence="2" id="KW-0813">Transport</keyword>
<feature type="transmembrane region" description="Helical" evidence="8">
    <location>
        <begin position="512"/>
        <end position="535"/>
    </location>
</feature>
<evidence type="ECO:0000256" key="6">
    <source>
        <dbReference type="ARBA" id="ARBA00023136"/>
    </source>
</evidence>
<feature type="transmembrane region" description="Helical" evidence="8">
    <location>
        <begin position="98"/>
        <end position="119"/>
    </location>
</feature>
<evidence type="ECO:0000256" key="5">
    <source>
        <dbReference type="ARBA" id="ARBA00022989"/>
    </source>
</evidence>
<dbReference type="PANTHER" id="PTHR43302">
    <property type="entry name" value="TRANSPORTER ARSB-RELATED"/>
    <property type="match status" value="1"/>
</dbReference>
<keyword evidence="11" id="KW-1185">Reference proteome</keyword>
<feature type="transmembrane region" description="Helical" evidence="8">
    <location>
        <begin position="415"/>
        <end position="446"/>
    </location>
</feature>
<feature type="transmembrane region" description="Helical" evidence="8">
    <location>
        <begin position="467"/>
        <end position="492"/>
    </location>
</feature>
<feature type="region of interest" description="Disordered" evidence="7">
    <location>
        <begin position="316"/>
        <end position="355"/>
    </location>
</feature>
<evidence type="ECO:0000256" key="8">
    <source>
        <dbReference type="SAM" id="Phobius"/>
    </source>
</evidence>
<dbReference type="EMBL" id="JBBXJM010000005">
    <property type="protein sequence ID" value="KAL1407428.1"/>
    <property type="molecule type" value="Genomic_DNA"/>
</dbReference>
<evidence type="ECO:0000256" key="4">
    <source>
        <dbReference type="ARBA" id="ARBA00022692"/>
    </source>
</evidence>
<evidence type="ECO:0000313" key="11">
    <source>
        <dbReference type="Proteomes" id="UP001565368"/>
    </source>
</evidence>
<comment type="subcellular location">
    <subcellularLocation>
        <location evidence="1">Cell membrane</location>
        <topology evidence="1">Multi-pass membrane protein</topology>
    </subcellularLocation>
</comment>
<keyword evidence="5 8" id="KW-1133">Transmembrane helix</keyword>
<dbReference type="GeneID" id="95987904"/>
<dbReference type="Proteomes" id="UP001565368">
    <property type="component" value="Unassembled WGS sequence"/>
</dbReference>
<feature type="transmembrane region" description="Helical" evidence="8">
    <location>
        <begin position="374"/>
        <end position="395"/>
    </location>
</feature>
<reference evidence="10 11" key="1">
    <citation type="submission" date="2023-08" db="EMBL/GenBank/DDBJ databases">
        <title>Annotated Genome Sequence of Vanrija albida AlHP1.</title>
        <authorList>
            <person name="Herzog R."/>
        </authorList>
    </citation>
    <scope>NUCLEOTIDE SEQUENCE [LARGE SCALE GENOMIC DNA]</scope>
    <source>
        <strain evidence="10 11">AlHP1</strain>
    </source>
</reference>
<keyword evidence="3" id="KW-1003">Cell membrane</keyword>
<name>A0ABR3PYE5_9TREE</name>
<feature type="transmembrane region" description="Helical" evidence="8">
    <location>
        <begin position="256"/>
        <end position="279"/>
    </location>
</feature>
<dbReference type="Pfam" id="PF03600">
    <property type="entry name" value="CitMHS"/>
    <property type="match status" value="1"/>
</dbReference>
<accession>A0ABR3PYE5</accession>
<evidence type="ECO:0000256" key="3">
    <source>
        <dbReference type="ARBA" id="ARBA00022475"/>
    </source>
</evidence>
<dbReference type="RefSeq" id="XP_069207372.1">
    <property type="nucleotide sequence ID" value="XM_069355301.1"/>
</dbReference>
<dbReference type="InterPro" id="IPR004680">
    <property type="entry name" value="Cit_transptr-like_dom"/>
</dbReference>
<protein>
    <recommendedName>
        <fullName evidence="9">Citrate transporter-like domain-containing protein</fullName>
    </recommendedName>
</protein>
<feature type="transmembrane region" description="Helical" evidence="8">
    <location>
        <begin position="285"/>
        <end position="302"/>
    </location>
</feature>
<sequence>MSPLDARSGVTLGVFAITNALVIRPVHIPLPGPLRRLLGRGARALGREAPTHATLGLASAPVIAVLVLLASTCVPPGVVRAGIVGHGHGTVRPWDVMVLFLCFAYISLSLDHTGLLRYLALRVASRASSPARLYTALYALFLALALGVGNDPVVLSGTPFVAYFSVATGLPPAPFAFAQFQAANLASALLVSSNPTNLVLTASFGLSFLQFSAWTALPTIAAGAALLPALGWAARRELPATIERVDVRPRDALTDPLGAAFSGGVFALTIVLMVALSAVGILEHGAAGVWCVCAPAALLVLARDVAYDLRRKAPEPEVKAEVPATPDKLEAAPTPDKAAEGVPDSPAAPAAPAPAPPHPLAAIRTALPTTTATVAALPLHLLPFAFSMFILVEALDHTGWVGVWSGWWGAWARATGAAGCIFLMGVVSVLGCNLFGTNIGATVLLSRILVRWIDAAHPSPRARYGSILALAVGSNFGAYSFVFPASLAGLLWRHILADKQLRVGPAEFARRNALPLALTLAVGCLVVAAEVCVMFR</sequence>
<feature type="transmembrane region" description="Helical" evidence="8">
    <location>
        <begin position="215"/>
        <end position="235"/>
    </location>
</feature>
<keyword evidence="4 8" id="KW-0812">Transmembrane</keyword>
<feature type="transmembrane region" description="Helical" evidence="8">
    <location>
        <begin position="131"/>
        <end position="148"/>
    </location>
</feature>